<reference evidence="6" key="1">
    <citation type="submission" date="2016-10" db="EMBL/GenBank/DDBJ databases">
        <authorList>
            <person name="Varghese N."/>
            <person name="Submissions S."/>
        </authorList>
    </citation>
    <scope>NUCLEOTIDE SEQUENCE [LARGE SCALE GENOMIC DNA]</scope>
    <source>
        <strain evidence="6">DSM 44232</strain>
    </source>
</reference>
<dbReference type="Gene3D" id="3.40.50.1820">
    <property type="entry name" value="alpha/beta hydrolase"/>
    <property type="match status" value="2"/>
</dbReference>
<organism evidence="5 6">
    <name type="scientific">Lentzea waywayandensis</name>
    <dbReference type="NCBI Taxonomy" id="84724"/>
    <lineage>
        <taxon>Bacteria</taxon>
        <taxon>Bacillati</taxon>
        <taxon>Actinomycetota</taxon>
        <taxon>Actinomycetes</taxon>
        <taxon>Pseudonocardiales</taxon>
        <taxon>Pseudonocardiaceae</taxon>
        <taxon>Lentzea</taxon>
    </lineage>
</organism>
<evidence type="ECO:0000313" key="5">
    <source>
        <dbReference type="EMBL" id="SFR04456.1"/>
    </source>
</evidence>
<keyword evidence="2 3" id="KW-0378">Hydrolase</keyword>
<name>A0A1I6DGA7_9PSEU</name>
<sequence length="382" mass="40757">MHGDRRDRVQVTVRIGPIRYATATRFGTPVRSLSAESSGQICPQPRSRLDAVMGPPLDAPPQGEDCLNLSITTPALDDGGRPVLVWLHGGGFSSGAGLLDWYDGTSLSEEGDVVVVSVNYRLGAMGFLVADGVSDGNLGLLDQVEALRWVRDNIASFGGDPAAVTVFGQSAGAMSIQLLLDHPERLFRRAILQSAPHGVAPLTRAEAAATGAAFSHLLEGDLFSCSPAEILAAQAAVARRHTGVAMPFRPVATPWKQSDLTGVEIVHGWNADEMTAFGGAREEGLFAGHDFTSRLKSRGARVFTYYNAWRPAGSAYGATHCVELPLLLGFARAWAGSPLLGDMPWEDVDRLGRQLRQSWISFARKGIPCAVDSLPVTWSTAA</sequence>
<dbReference type="InterPro" id="IPR029058">
    <property type="entry name" value="AB_hydrolase_fold"/>
</dbReference>
<dbReference type="OrthoDB" id="4308422at2"/>
<dbReference type="InterPro" id="IPR002018">
    <property type="entry name" value="CarbesteraseB"/>
</dbReference>
<dbReference type="SUPFAM" id="SSF53474">
    <property type="entry name" value="alpha/beta-Hydrolases"/>
    <property type="match status" value="1"/>
</dbReference>
<dbReference type="STRING" id="84724.SAMN04488564_102530"/>
<dbReference type="Proteomes" id="UP000198583">
    <property type="component" value="Unassembled WGS sequence"/>
</dbReference>
<dbReference type="Pfam" id="PF00135">
    <property type="entry name" value="COesterase"/>
    <property type="match status" value="1"/>
</dbReference>
<dbReference type="EMBL" id="FOYL01000002">
    <property type="protein sequence ID" value="SFR04456.1"/>
    <property type="molecule type" value="Genomic_DNA"/>
</dbReference>
<accession>A0A1I6DGA7</accession>
<dbReference type="PROSITE" id="PS00122">
    <property type="entry name" value="CARBOXYLESTERASE_B_1"/>
    <property type="match status" value="1"/>
</dbReference>
<dbReference type="PANTHER" id="PTHR11559">
    <property type="entry name" value="CARBOXYLESTERASE"/>
    <property type="match status" value="1"/>
</dbReference>
<dbReference type="InterPro" id="IPR019826">
    <property type="entry name" value="Carboxylesterase_B_AS"/>
</dbReference>
<comment type="similarity">
    <text evidence="1 3">Belongs to the type-B carboxylesterase/lipase family.</text>
</comment>
<dbReference type="EC" id="3.1.1.-" evidence="3"/>
<proteinExistence type="inferred from homology"/>
<protein>
    <recommendedName>
        <fullName evidence="3">Carboxylic ester hydrolase</fullName>
        <ecNumber evidence="3">3.1.1.-</ecNumber>
    </recommendedName>
</protein>
<evidence type="ECO:0000256" key="2">
    <source>
        <dbReference type="ARBA" id="ARBA00022801"/>
    </source>
</evidence>
<evidence type="ECO:0000313" key="6">
    <source>
        <dbReference type="Proteomes" id="UP000198583"/>
    </source>
</evidence>
<dbReference type="InterPro" id="IPR050309">
    <property type="entry name" value="Type-B_Carboxylest/Lipase"/>
</dbReference>
<keyword evidence="6" id="KW-1185">Reference proteome</keyword>
<dbReference type="GO" id="GO:0016787">
    <property type="term" value="F:hydrolase activity"/>
    <property type="evidence" value="ECO:0007669"/>
    <property type="project" value="UniProtKB-KW"/>
</dbReference>
<evidence type="ECO:0000256" key="3">
    <source>
        <dbReference type="RuleBase" id="RU361235"/>
    </source>
</evidence>
<feature type="domain" description="Carboxylesterase type B" evidence="4">
    <location>
        <begin position="18"/>
        <end position="200"/>
    </location>
</feature>
<evidence type="ECO:0000256" key="1">
    <source>
        <dbReference type="ARBA" id="ARBA00005964"/>
    </source>
</evidence>
<dbReference type="AlphaFoldDB" id="A0A1I6DGA7"/>
<gene>
    <name evidence="5" type="ORF">SAMN04488564_102530</name>
</gene>
<evidence type="ECO:0000259" key="4">
    <source>
        <dbReference type="Pfam" id="PF00135"/>
    </source>
</evidence>